<accession>A0A5J6IC84</accession>
<keyword evidence="1" id="KW-0472">Membrane</keyword>
<dbReference type="Proteomes" id="UP000326598">
    <property type="component" value="Chromosome"/>
</dbReference>
<dbReference type="KEGG" id="scoe:CP976_42585"/>
<protein>
    <submittedName>
        <fullName evidence="2">Uncharacterized protein</fullName>
    </submittedName>
</protein>
<sequence>MRRLLGVAIVLATMGLAFWLVLGPPSDWEGVARFIRFGVLLSCCVAIGLAVQLIYPDKPTDETTEAAG</sequence>
<evidence type="ECO:0000313" key="3">
    <source>
        <dbReference type="Proteomes" id="UP000326598"/>
    </source>
</evidence>
<evidence type="ECO:0000313" key="2">
    <source>
        <dbReference type="EMBL" id="QEV30086.1"/>
    </source>
</evidence>
<feature type="transmembrane region" description="Helical" evidence="1">
    <location>
        <begin position="33"/>
        <end position="55"/>
    </location>
</feature>
<organism evidence="2 3">
    <name type="scientific">Streptomyces coeruleorubidus</name>
    <dbReference type="NCBI Taxonomy" id="116188"/>
    <lineage>
        <taxon>Bacteria</taxon>
        <taxon>Bacillati</taxon>
        <taxon>Actinomycetota</taxon>
        <taxon>Actinomycetes</taxon>
        <taxon>Kitasatosporales</taxon>
        <taxon>Streptomycetaceae</taxon>
        <taxon>Streptomyces</taxon>
    </lineage>
</organism>
<keyword evidence="1" id="KW-0812">Transmembrane</keyword>
<dbReference type="EMBL" id="CP023694">
    <property type="protein sequence ID" value="QEV30086.1"/>
    <property type="molecule type" value="Genomic_DNA"/>
</dbReference>
<reference evidence="2 3" key="1">
    <citation type="submission" date="2017-09" db="EMBL/GenBank/DDBJ databases">
        <authorList>
            <person name="Lee N."/>
            <person name="Cho B.-K."/>
        </authorList>
    </citation>
    <scope>NUCLEOTIDE SEQUENCE [LARGE SCALE GENOMIC DNA]</scope>
    <source>
        <strain evidence="2 3">ATCC 13740</strain>
    </source>
</reference>
<dbReference type="AlphaFoldDB" id="A0A5J6IC84"/>
<gene>
    <name evidence="2" type="ORF">CP976_42585</name>
</gene>
<name>A0A5J6IC84_STRC4</name>
<proteinExistence type="predicted"/>
<evidence type="ECO:0000256" key="1">
    <source>
        <dbReference type="SAM" id="Phobius"/>
    </source>
</evidence>
<keyword evidence="1" id="KW-1133">Transmembrane helix</keyword>